<dbReference type="EnsemblMetazoa" id="GPAI017429-RA">
    <property type="protein sequence ID" value="GPAI017429-PA"/>
    <property type="gene ID" value="GPAI017429"/>
</dbReference>
<evidence type="ECO:0000313" key="3">
    <source>
        <dbReference type="Proteomes" id="UP000092445"/>
    </source>
</evidence>
<protein>
    <submittedName>
        <fullName evidence="2">Uncharacterized protein</fullName>
    </submittedName>
</protein>
<dbReference type="VEuPathDB" id="VectorBase:GPAI017429"/>
<feature type="region of interest" description="Disordered" evidence="1">
    <location>
        <begin position="103"/>
        <end position="172"/>
    </location>
</feature>
<name>A0A1A9ZK81_GLOPL</name>
<dbReference type="STRING" id="7398.A0A1A9ZK81"/>
<feature type="compositionally biased region" description="Basic and acidic residues" evidence="1">
    <location>
        <begin position="39"/>
        <end position="55"/>
    </location>
</feature>
<reference evidence="2" key="2">
    <citation type="submission" date="2020-05" db="UniProtKB">
        <authorList>
            <consortium name="EnsemblMetazoa"/>
        </authorList>
    </citation>
    <scope>IDENTIFICATION</scope>
    <source>
        <strain evidence="2">IAEA</strain>
    </source>
</reference>
<proteinExistence type="predicted"/>
<dbReference type="Proteomes" id="UP000092445">
    <property type="component" value="Unassembled WGS sequence"/>
</dbReference>
<keyword evidence="3" id="KW-1185">Reference proteome</keyword>
<reference evidence="3" key="1">
    <citation type="submission" date="2014-03" db="EMBL/GenBank/DDBJ databases">
        <authorList>
            <person name="Aksoy S."/>
            <person name="Warren W."/>
            <person name="Wilson R.K."/>
        </authorList>
    </citation>
    <scope>NUCLEOTIDE SEQUENCE [LARGE SCALE GENOMIC DNA]</scope>
    <source>
        <strain evidence="3">IAEA</strain>
    </source>
</reference>
<evidence type="ECO:0000256" key="1">
    <source>
        <dbReference type="SAM" id="MobiDB-lite"/>
    </source>
</evidence>
<sequence length="172" mass="18524">MCSHSLNLLDTIPEESYHHGHSKSLCEPHGDEWDSDLTETERKPPAVRPNSEKLLRAVTSGREPLLPKLTPRAQIKRGMSVGAAMGLGSAGKNSKVTTALLATATSDDDDDDDDDEEDFDLYNDENIVVTTTHSNEGGSRPNSASDENGDSGGSTATTTTIRLTRKNDESII</sequence>
<accession>A0A1A9ZK81</accession>
<organism evidence="2 3">
    <name type="scientific">Glossina pallidipes</name>
    <name type="common">Tsetse fly</name>
    <dbReference type="NCBI Taxonomy" id="7398"/>
    <lineage>
        <taxon>Eukaryota</taxon>
        <taxon>Metazoa</taxon>
        <taxon>Ecdysozoa</taxon>
        <taxon>Arthropoda</taxon>
        <taxon>Hexapoda</taxon>
        <taxon>Insecta</taxon>
        <taxon>Pterygota</taxon>
        <taxon>Neoptera</taxon>
        <taxon>Endopterygota</taxon>
        <taxon>Diptera</taxon>
        <taxon>Brachycera</taxon>
        <taxon>Muscomorpha</taxon>
        <taxon>Hippoboscoidea</taxon>
        <taxon>Glossinidae</taxon>
        <taxon>Glossina</taxon>
    </lineage>
</organism>
<dbReference type="AlphaFoldDB" id="A0A1A9ZK81"/>
<feature type="compositionally biased region" description="Acidic residues" evidence="1">
    <location>
        <begin position="106"/>
        <end position="123"/>
    </location>
</feature>
<feature type="compositionally biased region" description="Polar residues" evidence="1">
    <location>
        <begin position="128"/>
        <end position="146"/>
    </location>
</feature>
<evidence type="ECO:0000313" key="2">
    <source>
        <dbReference type="EnsemblMetazoa" id="GPAI017429-PA"/>
    </source>
</evidence>
<feature type="region of interest" description="Disordered" evidence="1">
    <location>
        <begin position="30"/>
        <end position="73"/>
    </location>
</feature>